<evidence type="ECO:0000313" key="1">
    <source>
        <dbReference type="EMBL" id="GAG92453.1"/>
    </source>
</evidence>
<feature type="non-terminal residue" evidence="1">
    <location>
        <position position="31"/>
    </location>
</feature>
<dbReference type="Gene3D" id="3.40.350.10">
    <property type="entry name" value="Creatinase/prolidase N-terminal domain"/>
    <property type="match status" value="1"/>
</dbReference>
<name>X1C7U3_9ZZZZ</name>
<organism evidence="1">
    <name type="scientific">marine sediment metagenome</name>
    <dbReference type="NCBI Taxonomy" id="412755"/>
    <lineage>
        <taxon>unclassified sequences</taxon>
        <taxon>metagenomes</taxon>
        <taxon>ecological metagenomes</taxon>
    </lineage>
</organism>
<proteinExistence type="predicted"/>
<reference evidence="1" key="1">
    <citation type="journal article" date="2014" name="Front. Microbiol.">
        <title>High frequency of phylogenetically diverse reductive dehalogenase-homologous genes in deep subseafloor sedimentary metagenomes.</title>
        <authorList>
            <person name="Kawai M."/>
            <person name="Futagami T."/>
            <person name="Toyoda A."/>
            <person name="Takaki Y."/>
            <person name="Nishi S."/>
            <person name="Hori S."/>
            <person name="Arai W."/>
            <person name="Tsubouchi T."/>
            <person name="Morono Y."/>
            <person name="Uchiyama I."/>
            <person name="Ito T."/>
            <person name="Fujiyama A."/>
            <person name="Inagaki F."/>
            <person name="Takami H."/>
        </authorList>
    </citation>
    <scope>NUCLEOTIDE SEQUENCE</scope>
    <source>
        <strain evidence="1">Expedition CK06-06</strain>
    </source>
</reference>
<comment type="caution">
    <text evidence="1">The sequence shown here is derived from an EMBL/GenBank/DDBJ whole genome shotgun (WGS) entry which is preliminary data.</text>
</comment>
<accession>X1C7U3</accession>
<evidence type="ECO:0008006" key="2">
    <source>
        <dbReference type="Google" id="ProtNLM"/>
    </source>
</evidence>
<dbReference type="EMBL" id="BART01028718">
    <property type="protein sequence ID" value="GAG92453.1"/>
    <property type="molecule type" value="Genomic_DNA"/>
</dbReference>
<protein>
    <recommendedName>
        <fullName evidence="2">Creatinase N-terminal domain-containing protein</fullName>
    </recommendedName>
</protein>
<dbReference type="InterPro" id="IPR029149">
    <property type="entry name" value="Creatin/AminoP/Spt16_N"/>
</dbReference>
<dbReference type="AlphaFoldDB" id="X1C7U3"/>
<gene>
    <name evidence="1" type="ORF">S01H4_50556</name>
</gene>
<sequence length="31" mass="3665">MNLKISNRIRKLRQKLTEKEIDGILVSQPEN</sequence>